<sequence length="176" mass="20008">MKFCRVQALIEELLMDWDKLNLAAKLLVYLGFFLVLSTIFIAICDAKDIDLYNRIEVIFRTSLASVFGFILSSNTKRKEDNDKNSYVEKMTISMEREKAITEECKIKKETIKYYYGDGNTVQVVVALSITIIAALVILSIYAFDITKDVAILAQFRDLMCTSIGFLLGEAKIKSKN</sequence>
<keyword evidence="1" id="KW-1133">Transmembrane helix</keyword>
<dbReference type="EMBL" id="CP081135">
    <property type="protein sequence ID" value="UEL46649.1"/>
    <property type="molecule type" value="Genomic_DNA"/>
</dbReference>
<dbReference type="Proteomes" id="UP001198983">
    <property type="component" value="Chromosome"/>
</dbReference>
<proteinExistence type="predicted"/>
<feature type="transmembrane region" description="Helical" evidence="1">
    <location>
        <begin position="22"/>
        <end position="44"/>
    </location>
</feature>
<evidence type="ECO:0000313" key="3">
    <source>
        <dbReference type="Proteomes" id="UP001198983"/>
    </source>
</evidence>
<keyword evidence="3" id="KW-1185">Reference proteome</keyword>
<accession>A0AAX2ZBB4</accession>
<dbReference type="AlphaFoldDB" id="A0AAX2ZBB4"/>
<organism evidence="2 3">
    <name type="scientific">Terrisporobacter hibernicus</name>
    <dbReference type="NCBI Taxonomy" id="2813371"/>
    <lineage>
        <taxon>Bacteria</taxon>
        <taxon>Bacillati</taxon>
        <taxon>Bacillota</taxon>
        <taxon>Clostridia</taxon>
        <taxon>Peptostreptococcales</taxon>
        <taxon>Peptostreptococcaceae</taxon>
        <taxon>Terrisporobacter</taxon>
    </lineage>
</organism>
<keyword evidence="1" id="KW-0812">Transmembrane</keyword>
<feature type="transmembrane region" description="Helical" evidence="1">
    <location>
        <begin position="121"/>
        <end position="143"/>
    </location>
</feature>
<dbReference type="RefSeq" id="WP_074914974.1">
    <property type="nucleotide sequence ID" value="NZ_CP081135.1"/>
</dbReference>
<evidence type="ECO:0000313" key="2">
    <source>
        <dbReference type="EMBL" id="UEL46649.1"/>
    </source>
</evidence>
<keyword evidence="1" id="KW-0472">Membrane</keyword>
<protein>
    <submittedName>
        <fullName evidence="2">Uncharacterized protein</fullName>
    </submittedName>
</protein>
<gene>
    <name evidence="2" type="ORF">JW646_13500</name>
</gene>
<name>A0AAX2ZBB4_9FIRM</name>
<evidence type="ECO:0000256" key="1">
    <source>
        <dbReference type="SAM" id="Phobius"/>
    </source>
</evidence>
<reference evidence="2 3" key="1">
    <citation type="journal article" date="2023" name="Int. J. Syst. Evol. Microbiol.">
        <title>Terrisporobacter hibernicus sp. nov., isolated from bovine faeces in Northern Ireland.</title>
        <authorList>
            <person name="Mitchell M."/>
            <person name="Nguyen S.V."/>
            <person name="Connor M."/>
            <person name="Fairley D.J."/>
            <person name="Donoghue O."/>
            <person name="Marshall H."/>
            <person name="Koolman L."/>
            <person name="McMullan G."/>
            <person name="Schaffer K.E."/>
            <person name="McGrath J.W."/>
            <person name="Fanning S."/>
        </authorList>
    </citation>
    <scope>NUCLEOTIDE SEQUENCE [LARGE SCALE GENOMIC DNA]</scope>
    <source>
        <strain evidence="2 3">MCA3</strain>
    </source>
</reference>
<dbReference type="KEGG" id="tem:JW646_13500"/>